<dbReference type="RefSeq" id="WP_247204184.1">
    <property type="nucleotide sequence ID" value="NZ_CP108856.1"/>
</dbReference>
<dbReference type="SUPFAM" id="SSF48498">
    <property type="entry name" value="Tetracyclin repressor-like, C-terminal domain"/>
    <property type="match status" value="1"/>
</dbReference>
<gene>
    <name evidence="1" type="ORF">V2K49_44245</name>
</gene>
<dbReference type="InterPro" id="IPR036271">
    <property type="entry name" value="Tet_transcr_reg_TetR-rel_C_sf"/>
</dbReference>
<proteinExistence type="predicted"/>
<dbReference type="AlphaFoldDB" id="A0ABD5JPS9"/>
<evidence type="ECO:0000313" key="2">
    <source>
        <dbReference type="Proteomes" id="UP001354649"/>
    </source>
</evidence>
<name>A0ABD5JPS9_9ACTN</name>
<dbReference type="InterPro" id="IPR032466">
    <property type="entry name" value="Metal_Hydrolase"/>
</dbReference>
<organism evidence="1 2">
    <name type="scientific">Streptomyces antimycoticus</name>
    <dbReference type="NCBI Taxonomy" id="68175"/>
    <lineage>
        <taxon>Bacteria</taxon>
        <taxon>Bacillati</taxon>
        <taxon>Actinomycetota</taxon>
        <taxon>Actinomycetes</taxon>
        <taxon>Kitasatosporales</taxon>
        <taxon>Streptomycetaceae</taxon>
        <taxon>Streptomyces</taxon>
        <taxon>Streptomyces violaceusniger group</taxon>
    </lineage>
</organism>
<sequence>MTGEPTAPYALAKELDLLVTGHLNSVPTLQRVPEAVLLHRGGLLGPRQVYSHANTSSDEELALPAAAGAAVTCTPESEAQMGIGFPVLGRARAADRPLAAARAFFDITLERIADPGLPDGCLVAQTVMAIPVLSASVAARAREAIGFQHTRLRAALKAGRLHDEAAESFATPKADFAIVPARPLTGTAPAGPAIRSVWRATSEALSSPRVPHSWPGSTSTHRTHLCTRLRRPYRDGGRIGTVTDPLLMAFGTMSV</sequence>
<evidence type="ECO:0000313" key="1">
    <source>
        <dbReference type="EMBL" id="MEE4589924.1"/>
    </source>
</evidence>
<dbReference type="EMBL" id="JAZBJQ010000058">
    <property type="protein sequence ID" value="MEE4589924.1"/>
    <property type="molecule type" value="Genomic_DNA"/>
</dbReference>
<dbReference type="Gene3D" id="3.20.20.140">
    <property type="entry name" value="Metal-dependent hydrolases"/>
    <property type="match status" value="1"/>
</dbReference>
<accession>A0ABD5JPS9</accession>
<protein>
    <submittedName>
        <fullName evidence="1">Uncharacterized protein</fullName>
    </submittedName>
</protein>
<dbReference type="Proteomes" id="UP001354649">
    <property type="component" value="Unassembled WGS sequence"/>
</dbReference>
<dbReference type="SUPFAM" id="SSF51556">
    <property type="entry name" value="Metallo-dependent hydrolases"/>
    <property type="match status" value="1"/>
</dbReference>
<reference evidence="1 2" key="1">
    <citation type="submission" date="2023-11" db="EMBL/GenBank/DDBJ databases">
        <title>30 novel species of actinomycetes from the DSMZ collection.</title>
        <authorList>
            <person name="Nouioui I."/>
        </authorList>
    </citation>
    <scope>NUCLEOTIDE SEQUENCE [LARGE SCALE GENOMIC DNA]</scope>
    <source>
        <strain evidence="1 2">DSM 41602</strain>
    </source>
</reference>
<dbReference type="GeneID" id="97427913"/>
<comment type="caution">
    <text evidence="1">The sequence shown here is derived from an EMBL/GenBank/DDBJ whole genome shotgun (WGS) entry which is preliminary data.</text>
</comment>